<dbReference type="Pfam" id="PF01419">
    <property type="entry name" value="Jacalin"/>
    <property type="match status" value="1"/>
</dbReference>
<gene>
    <name evidence="2" type="ORF">DBRI00130_LOCUS38551</name>
</gene>
<reference evidence="2" key="1">
    <citation type="submission" date="2021-01" db="EMBL/GenBank/DDBJ databases">
        <authorList>
            <person name="Corre E."/>
            <person name="Pelletier E."/>
            <person name="Niang G."/>
            <person name="Scheremetjew M."/>
            <person name="Finn R."/>
            <person name="Kale V."/>
            <person name="Holt S."/>
            <person name="Cochrane G."/>
            <person name="Meng A."/>
            <person name="Brown T."/>
            <person name="Cohen L."/>
        </authorList>
    </citation>
    <scope>NUCLEOTIDE SEQUENCE</scope>
    <source>
        <strain evidence="2">GSO104</strain>
    </source>
</reference>
<dbReference type="EMBL" id="HBNS01052638">
    <property type="protein sequence ID" value="CAE4653535.1"/>
    <property type="molecule type" value="Transcribed_RNA"/>
</dbReference>
<accession>A0A7S4SRI8</accession>
<sequence>MSNNILFRFSGSPHDVHEFQWQPTHSNEFITDTMRNARGCQNHSRFFNDMDFYMRLKNRENTVKVELSGVRCRCSRYLFGICSRYTVKLLDGSLHYEWAPSHFFEQGYYSYHGGERQELTLELREGEYISGINIRQGEILDGLALVTNQRTVQFGGSGGSFASMSPPEPTQRIIAFAGTARGVMGRIGFFAEKISWEILGPLIMLRWLHEQNRATRSIPDTDCTQSQFAVWNLLNSSDDIFRRILCFLKP</sequence>
<protein>
    <recommendedName>
        <fullName evidence="1">Jacalin-type lectin domain-containing protein</fullName>
    </recommendedName>
</protein>
<dbReference type="SUPFAM" id="SSF51101">
    <property type="entry name" value="Mannose-binding lectins"/>
    <property type="match status" value="1"/>
</dbReference>
<dbReference type="Gene3D" id="2.100.10.30">
    <property type="entry name" value="Jacalin-like lectin domain"/>
    <property type="match status" value="1"/>
</dbReference>
<evidence type="ECO:0000259" key="1">
    <source>
        <dbReference type="Pfam" id="PF01419"/>
    </source>
</evidence>
<name>A0A7S4SRI8_9STRA</name>
<dbReference type="AlphaFoldDB" id="A0A7S4SRI8"/>
<organism evidence="2">
    <name type="scientific">Ditylum brightwellii</name>
    <dbReference type="NCBI Taxonomy" id="49249"/>
    <lineage>
        <taxon>Eukaryota</taxon>
        <taxon>Sar</taxon>
        <taxon>Stramenopiles</taxon>
        <taxon>Ochrophyta</taxon>
        <taxon>Bacillariophyta</taxon>
        <taxon>Mediophyceae</taxon>
        <taxon>Lithodesmiophycidae</taxon>
        <taxon>Lithodesmiales</taxon>
        <taxon>Lithodesmiaceae</taxon>
        <taxon>Ditylum</taxon>
    </lineage>
</organism>
<dbReference type="InterPro" id="IPR001229">
    <property type="entry name" value="Jacalin-like_lectin_dom"/>
</dbReference>
<dbReference type="InterPro" id="IPR036404">
    <property type="entry name" value="Jacalin-like_lectin_dom_sf"/>
</dbReference>
<feature type="domain" description="Jacalin-type lectin" evidence="1">
    <location>
        <begin position="110"/>
        <end position="189"/>
    </location>
</feature>
<evidence type="ECO:0000313" key="2">
    <source>
        <dbReference type="EMBL" id="CAE4653535.1"/>
    </source>
</evidence>
<proteinExistence type="predicted"/>